<dbReference type="AlphaFoldDB" id="A0A9E2NSK0"/>
<keyword evidence="5" id="KW-0408">Iron</keyword>
<evidence type="ECO:0000256" key="6">
    <source>
        <dbReference type="ARBA" id="ARBA00023014"/>
    </source>
</evidence>
<evidence type="ECO:0000313" key="9">
    <source>
        <dbReference type="Proteomes" id="UP000824178"/>
    </source>
</evidence>
<dbReference type="SUPFAM" id="SSF102114">
    <property type="entry name" value="Radical SAM enzymes"/>
    <property type="match status" value="1"/>
</dbReference>
<keyword evidence="6" id="KW-0411">Iron-sulfur</keyword>
<evidence type="ECO:0000256" key="4">
    <source>
        <dbReference type="ARBA" id="ARBA00022723"/>
    </source>
</evidence>
<dbReference type="Pfam" id="PF04055">
    <property type="entry name" value="Radical_SAM"/>
    <property type="match status" value="1"/>
</dbReference>
<evidence type="ECO:0000259" key="7">
    <source>
        <dbReference type="PROSITE" id="PS51918"/>
    </source>
</evidence>
<dbReference type="SFLD" id="SFLDS00029">
    <property type="entry name" value="Radical_SAM"/>
    <property type="match status" value="1"/>
</dbReference>
<evidence type="ECO:0000313" key="8">
    <source>
        <dbReference type="EMBL" id="MBU3820059.1"/>
    </source>
</evidence>
<accession>A0A9E2NSK0</accession>
<comment type="cofactor">
    <cofactor evidence="1">
        <name>[4Fe-4S] cluster</name>
        <dbReference type="ChEBI" id="CHEBI:49883"/>
    </cofactor>
</comment>
<dbReference type="CDD" id="cd21124">
    <property type="entry name" value="SPASM_CteB-like"/>
    <property type="match status" value="1"/>
</dbReference>
<comment type="caution">
    <text evidence="8">The sequence shown here is derived from an EMBL/GenBank/DDBJ whole genome shotgun (WGS) entry which is preliminary data.</text>
</comment>
<sequence>MVHQYKLNGYNIVLDTCSGSVHAVDDVAYDVIELYKEKPKEEIVRELLAKYAGRPDVTAEDLDQCIADVAELEAQGKLWTPDVYEDMAFDFKNRNTVIKALCLHVAHTCNLNCSYCFAAQGRYQGERALMSFEVGKRAMDFLIENSGARRNLEVDFFGGEPLMNWEMVKKLVAYCREQEKIHNKNFRFTLTTNGMLIDDDVIDFCNREMSNVVLSLDGRREVHDRLRVDYAGRGSYDQIVPKFQKFVAARGDKSYYIRGTYTHNNTDFTNDIFHMADLGFKELSMEPVVSRPDDPCALTAEDLPVLKEQYEILAKEMIKRDREGRGFTFYHYMIDLTGGPCIYKRISGCGSGTEYMAVTPWGDLYPCHQFVGDPKYLMGDIWKGVTNTAVRDEFKHCNAYARPECKDCWAKLYCSGGCAANAYHATGSIRGVYEYGCELFKKRIECAIMIKVAESQELAAQGIEVPIQLGAECSACAGDGCVE</sequence>
<gene>
    <name evidence="8" type="primary">scfB</name>
    <name evidence="8" type="ORF">H9864_06795</name>
</gene>
<dbReference type="SFLD" id="SFLDG01384">
    <property type="entry name" value="thioether_bond_formation_requi"/>
    <property type="match status" value="1"/>
</dbReference>
<reference evidence="8" key="2">
    <citation type="submission" date="2021-04" db="EMBL/GenBank/DDBJ databases">
        <authorList>
            <person name="Gilroy R."/>
        </authorList>
    </citation>
    <scope>NUCLEOTIDE SEQUENCE</scope>
    <source>
        <strain evidence="8">742</strain>
    </source>
</reference>
<dbReference type="InterPro" id="IPR013785">
    <property type="entry name" value="Aldolase_TIM"/>
</dbReference>
<dbReference type="NCBIfam" id="TIGR04085">
    <property type="entry name" value="rSAM_more_4Fe4S"/>
    <property type="match status" value="1"/>
</dbReference>
<dbReference type="CDD" id="cd01335">
    <property type="entry name" value="Radical_SAM"/>
    <property type="match status" value="1"/>
</dbReference>
<protein>
    <submittedName>
        <fullName evidence="8">Thioether cross-link-forming SCIFF peptide maturase</fullName>
    </submittedName>
</protein>
<dbReference type="PANTHER" id="PTHR43273">
    <property type="entry name" value="ANAEROBIC SULFATASE-MATURATING ENZYME HOMOLOG ASLB-RELATED"/>
    <property type="match status" value="1"/>
</dbReference>
<dbReference type="GO" id="GO:0016491">
    <property type="term" value="F:oxidoreductase activity"/>
    <property type="evidence" value="ECO:0007669"/>
    <property type="project" value="InterPro"/>
</dbReference>
<dbReference type="SFLD" id="SFLDG01386">
    <property type="entry name" value="main_SPASM_domain-containing"/>
    <property type="match status" value="1"/>
</dbReference>
<evidence type="ECO:0000256" key="1">
    <source>
        <dbReference type="ARBA" id="ARBA00001966"/>
    </source>
</evidence>
<dbReference type="NCBIfam" id="TIGR03974">
    <property type="entry name" value="rSAM_six_Cys"/>
    <property type="match status" value="1"/>
</dbReference>
<dbReference type="InterPro" id="IPR023885">
    <property type="entry name" value="4Fe4S-binding_SPASM_dom"/>
</dbReference>
<name>A0A9E2NSK0_9FIRM</name>
<dbReference type="PANTHER" id="PTHR43273:SF8">
    <property type="entry name" value="RADICAL SAM DOMAIN PROTEIN"/>
    <property type="match status" value="1"/>
</dbReference>
<dbReference type="GO" id="GO:0046872">
    <property type="term" value="F:metal ion binding"/>
    <property type="evidence" value="ECO:0007669"/>
    <property type="project" value="UniProtKB-KW"/>
</dbReference>
<proteinExistence type="predicted"/>
<dbReference type="EMBL" id="JAHLFH010000140">
    <property type="protein sequence ID" value="MBU3820059.1"/>
    <property type="molecule type" value="Genomic_DNA"/>
</dbReference>
<dbReference type="InterPro" id="IPR058240">
    <property type="entry name" value="rSAM_sf"/>
</dbReference>
<dbReference type="InterPro" id="IPR024025">
    <property type="entry name" value="SCIFF_rSAM_maturase"/>
</dbReference>
<keyword evidence="3" id="KW-0949">S-adenosyl-L-methionine</keyword>
<dbReference type="Proteomes" id="UP000824178">
    <property type="component" value="Unassembled WGS sequence"/>
</dbReference>
<dbReference type="InterPro" id="IPR007197">
    <property type="entry name" value="rSAM"/>
</dbReference>
<evidence type="ECO:0000256" key="3">
    <source>
        <dbReference type="ARBA" id="ARBA00022691"/>
    </source>
</evidence>
<dbReference type="InterPro" id="IPR023867">
    <property type="entry name" value="Sulphatase_maturase_rSAM"/>
</dbReference>
<organism evidence="8 9">
    <name type="scientific">Candidatus Faecalibacterium intestinavium</name>
    <dbReference type="NCBI Taxonomy" id="2838580"/>
    <lineage>
        <taxon>Bacteria</taxon>
        <taxon>Bacillati</taxon>
        <taxon>Bacillota</taxon>
        <taxon>Clostridia</taxon>
        <taxon>Eubacteriales</taxon>
        <taxon>Oscillospiraceae</taxon>
        <taxon>Faecalibacterium</taxon>
    </lineage>
</organism>
<dbReference type="GO" id="GO:0051539">
    <property type="term" value="F:4 iron, 4 sulfur cluster binding"/>
    <property type="evidence" value="ECO:0007669"/>
    <property type="project" value="UniProtKB-KW"/>
</dbReference>
<dbReference type="PROSITE" id="PS51918">
    <property type="entry name" value="RADICAL_SAM"/>
    <property type="match status" value="1"/>
</dbReference>
<dbReference type="InterPro" id="IPR000385">
    <property type="entry name" value="MoaA_NifB_PqqE_Fe-S-bd_CS"/>
</dbReference>
<dbReference type="SFLD" id="SFLDG01067">
    <property type="entry name" value="SPASM/twitch_domain_containing"/>
    <property type="match status" value="1"/>
</dbReference>
<evidence type="ECO:0000256" key="5">
    <source>
        <dbReference type="ARBA" id="ARBA00023004"/>
    </source>
</evidence>
<dbReference type="Gene3D" id="3.20.20.70">
    <property type="entry name" value="Aldolase class I"/>
    <property type="match status" value="1"/>
</dbReference>
<dbReference type="PROSITE" id="PS01305">
    <property type="entry name" value="MOAA_NIFB_PQQE"/>
    <property type="match status" value="1"/>
</dbReference>
<dbReference type="InterPro" id="IPR047602">
    <property type="entry name" value="SPASM_CteB-like"/>
</dbReference>
<evidence type="ECO:0000256" key="2">
    <source>
        <dbReference type="ARBA" id="ARBA00022485"/>
    </source>
</evidence>
<keyword evidence="4" id="KW-0479">Metal-binding</keyword>
<reference evidence="8" key="1">
    <citation type="journal article" date="2021" name="PeerJ">
        <title>Extensive microbial diversity within the chicken gut microbiome revealed by metagenomics and culture.</title>
        <authorList>
            <person name="Gilroy R."/>
            <person name="Ravi A."/>
            <person name="Getino M."/>
            <person name="Pursley I."/>
            <person name="Horton D.L."/>
            <person name="Alikhan N.F."/>
            <person name="Baker D."/>
            <person name="Gharbi K."/>
            <person name="Hall N."/>
            <person name="Watson M."/>
            <person name="Adriaenssens E.M."/>
            <person name="Foster-Nyarko E."/>
            <person name="Jarju S."/>
            <person name="Secka A."/>
            <person name="Antonio M."/>
            <person name="Oren A."/>
            <person name="Chaudhuri R.R."/>
            <person name="La Ragione R."/>
            <person name="Hildebrand F."/>
            <person name="Pallen M.J."/>
        </authorList>
    </citation>
    <scope>NUCLEOTIDE SEQUENCE</scope>
    <source>
        <strain evidence="8">742</strain>
    </source>
</reference>
<keyword evidence="2" id="KW-0004">4Fe-4S</keyword>
<feature type="domain" description="Radical SAM core" evidence="7">
    <location>
        <begin position="95"/>
        <end position="328"/>
    </location>
</feature>